<comment type="subunit">
    <text evidence="2">Heterodimer of SbcC and SbcD.</text>
</comment>
<keyword evidence="7" id="KW-1185">Reference proteome</keyword>
<comment type="caution">
    <text evidence="6">The sequence shown here is derived from an EMBL/GenBank/DDBJ whole genome shotgun (WGS) entry which is preliminary data.</text>
</comment>
<accession>A0A0R2NTN5</accession>
<dbReference type="GO" id="GO:0004527">
    <property type="term" value="F:exonuclease activity"/>
    <property type="evidence" value="ECO:0007669"/>
    <property type="project" value="UniProtKB-KW"/>
</dbReference>
<evidence type="ECO:0000256" key="2">
    <source>
        <dbReference type="ARBA" id="ARBA00011322"/>
    </source>
</evidence>
<dbReference type="Gene3D" id="3.40.50.300">
    <property type="entry name" value="P-loop containing nucleotide triphosphate hydrolases"/>
    <property type="match status" value="2"/>
</dbReference>
<keyword evidence="6" id="KW-0540">Nuclease</keyword>
<reference evidence="6 7" key="1">
    <citation type="journal article" date="2015" name="Genome Announc.">
        <title>Expanding the biotechnology potential of lactobacilli through comparative genomics of 213 strains and associated genera.</title>
        <authorList>
            <person name="Sun Z."/>
            <person name="Harris H.M."/>
            <person name="McCann A."/>
            <person name="Guo C."/>
            <person name="Argimon S."/>
            <person name="Zhang W."/>
            <person name="Yang X."/>
            <person name="Jeffery I.B."/>
            <person name="Cooney J.C."/>
            <person name="Kagawa T.F."/>
            <person name="Liu W."/>
            <person name="Song Y."/>
            <person name="Salvetti E."/>
            <person name="Wrobel A."/>
            <person name="Rasinkangas P."/>
            <person name="Parkhill J."/>
            <person name="Rea M.C."/>
            <person name="O'Sullivan O."/>
            <person name="Ritari J."/>
            <person name="Douillard F.P."/>
            <person name="Paul Ross R."/>
            <person name="Yang R."/>
            <person name="Briner A.E."/>
            <person name="Felis G.E."/>
            <person name="de Vos W.M."/>
            <person name="Barrangou R."/>
            <person name="Klaenhammer T.R."/>
            <person name="Caufield P.W."/>
            <person name="Cui Y."/>
            <person name="Zhang H."/>
            <person name="O'Toole P.W."/>
        </authorList>
    </citation>
    <scope>NUCLEOTIDE SEQUENCE [LARGE SCALE GENOMIC DNA]</scope>
    <source>
        <strain evidence="6 7">DSM 21115</strain>
    </source>
</reference>
<evidence type="ECO:0000259" key="5">
    <source>
        <dbReference type="Pfam" id="PF13476"/>
    </source>
</evidence>
<dbReference type="GO" id="GO:0016887">
    <property type="term" value="F:ATP hydrolysis activity"/>
    <property type="evidence" value="ECO:0007669"/>
    <property type="project" value="InterPro"/>
</dbReference>
<gene>
    <name evidence="6" type="ORF">DY78_GL000150</name>
</gene>
<dbReference type="Pfam" id="PF13558">
    <property type="entry name" value="SbcC_Walker_B"/>
    <property type="match status" value="1"/>
</dbReference>
<evidence type="ECO:0000256" key="4">
    <source>
        <dbReference type="SAM" id="Coils"/>
    </source>
</evidence>
<dbReference type="RefSeq" id="WP_024626470.1">
    <property type="nucleotide sequence ID" value="NZ_AYGX02000082.1"/>
</dbReference>
<proteinExistence type="inferred from homology"/>
<dbReference type="InterPro" id="IPR038729">
    <property type="entry name" value="Rad50/SbcC_AAA"/>
</dbReference>
<dbReference type="SUPFAM" id="SSF52540">
    <property type="entry name" value="P-loop containing nucleoside triphosphate hydrolases"/>
    <property type="match status" value="1"/>
</dbReference>
<evidence type="ECO:0000313" key="6">
    <source>
        <dbReference type="EMBL" id="KRO27299.1"/>
    </source>
</evidence>
<protein>
    <recommendedName>
        <fullName evidence="3">Nuclease SbcCD subunit C</fullName>
    </recommendedName>
</protein>
<dbReference type="EMBL" id="AYGX02000082">
    <property type="protein sequence ID" value="KRO27299.1"/>
    <property type="molecule type" value="Genomic_DNA"/>
</dbReference>
<keyword evidence="4" id="KW-0175">Coiled coil</keyword>
<keyword evidence="6" id="KW-0378">Hydrolase</keyword>
<evidence type="ECO:0000256" key="3">
    <source>
        <dbReference type="ARBA" id="ARBA00013368"/>
    </source>
</evidence>
<keyword evidence="6" id="KW-0269">Exonuclease</keyword>
<sequence length="1045" mass="114948">MRPLTLKLDFFGPFRQQTIDFTQFNDFPVFLISGKTGAGKTTIFDAMCFALFGGTSGSDRQVKQMRSDFATLDDITEVTFTFEHLGRTYRIVRSPDQIVNKKRGEGTTNRVASVVLTVFDEAGEEVEEYIKVNAVQAQIRDLLQLTKEQFVQIVLLPQGQFRKFLMANSDDKEKVLRDIFGTGLFGLWAQKLRDRLKDQETANAVATQTLTTYQQQLTWTTAYTAEELAAMAPQAAVDAQLIEQAAQASDLAQLKVTFDRTKATLEKARQTQQAGQTLQANYDAFTQYQQQLTELQGQQATIDAKKAQIKTLEWAQALAATANQLKSAQNQVAVESDRQTQLLNKQVELQQQQAAVQTTVNQLQAEEPAAQTRVRQITTLTTQQAVYEQIDQTQMALKSAVAAETQAKQQADELATQLTSLTQQQSEQAERGAVLPSLLTAQTDLAQRGHELQNLQQQYQAYTRQQAVVSQAKIAVQARQQAVTDQSELANKQRVAYEELDSQWASEQIAILSQRLLPEQPCPVCGSIEHPNPAPVDTITVAEEEVKAAQTASEHAGQQLSAAKTKLDNEQAKLVTAQAQLTELEQALLADLKTSLAVSVTANELAETLAENQRRLAAEQETNQAAIKVAENAQANSVALKDKLTALAAQQATYTEAVTTATNQVLQLKTRLADQEKQRSNEYETLSALKAHIATLSEQQTAYETAVKRADAQLAQIKENASAVAAQLITTKQHLDDAQATVTTTNAALTDAMTAQWGQADFDQLSGLLAQLSTLPTLRQATQNFDQQLSQLTGQLSTLKQQIKAQPAPDLDALAAKVTAAQTAEQIAEKAYYDLQQRLQSNETIVKKMQKTLAAVRDQQAQLAEMAQLSNVANGKGPQKLSLERFVLQTYLQRVLKVGNQRLAQLTRNRYQFRLDDSQGTSRNMSGLEINIYDDNAGKVRSVHTLSGGESFVAALSLALALATVIQEQAGGIKIDALFIDEGFGSLDEDALEMAMETLQQVEGQSRMIGIISHVRELESQLPAQLQVIPDGNGESHVKYQLAFT</sequence>
<organism evidence="6 7">
    <name type="scientific">Lactiplantibacillus fabifermentans DSM 21115</name>
    <dbReference type="NCBI Taxonomy" id="1413187"/>
    <lineage>
        <taxon>Bacteria</taxon>
        <taxon>Bacillati</taxon>
        <taxon>Bacillota</taxon>
        <taxon>Bacilli</taxon>
        <taxon>Lactobacillales</taxon>
        <taxon>Lactobacillaceae</taxon>
        <taxon>Lactiplantibacillus</taxon>
    </lineage>
</organism>
<dbReference type="AlphaFoldDB" id="A0A0R2NTN5"/>
<dbReference type="InterPro" id="IPR027417">
    <property type="entry name" value="P-loop_NTPase"/>
</dbReference>
<dbReference type="GO" id="GO:0006302">
    <property type="term" value="P:double-strand break repair"/>
    <property type="evidence" value="ECO:0007669"/>
    <property type="project" value="InterPro"/>
</dbReference>
<feature type="domain" description="Rad50/SbcC-type AAA" evidence="5">
    <location>
        <begin position="6"/>
        <end position="294"/>
    </location>
</feature>
<dbReference type="PANTHER" id="PTHR32114:SF2">
    <property type="entry name" value="ABC TRANSPORTER ABCH.3"/>
    <property type="match status" value="1"/>
</dbReference>
<comment type="similarity">
    <text evidence="1">Belongs to the SMC family. SbcC subfamily.</text>
</comment>
<dbReference type="PANTHER" id="PTHR32114">
    <property type="entry name" value="ABC TRANSPORTER ABCH.3"/>
    <property type="match status" value="1"/>
</dbReference>
<evidence type="ECO:0000256" key="1">
    <source>
        <dbReference type="ARBA" id="ARBA00006930"/>
    </source>
</evidence>
<feature type="coiled-coil region" evidence="4">
    <location>
        <begin position="404"/>
        <end position="472"/>
    </location>
</feature>
<feature type="coiled-coil region" evidence="4">
    <location>
        <begin position="560"/>
        <end position="678"/>
    </location>
</feature>
<dbReference type="Pfam" id="PF13476">
    <property type="entry name" value="AAA_23"/>
    <property type="match status" value="1"/>
</dbReference>
<dbReference type="Proteomes" id="UP000050920">
    <property type="component" value="Unassembled WGS sequence"/>
</dbReference>
<name>A0A0R2NTN5_9LACO</name>
<evidence type="ECO:0000313" key="7">
    <source>
        <dbReference type="Proteomes" id="UP000050920"/>
    </source>
</evidence>